<evidence type="ECO:0000313" key="2">
    <source>
        <dbReference type="RefSeq" id="XP_029647959.1"/>
    </source>
</evidence>
<proteinExistence type="predicted"/>
<reference evidence="2" key="1">
    <citation type="submission" date="2025-08" db="UniProtKB">
        <authorList>
            <consortium name="RefSeq"/>
        </authorList>
    </citation>
    <scope>IDENTIFICATION</scope>
</reference>
<protein>
    <submittedName>
        <fullName evidence="2">Uncharacterized protein LOC115221992</fullName>
    </submittedName>
</protein>
<dbReference type="KEGG" id="osn:115221992"/>
<accession>A0A6P7TAJ0</accession>
<gene>
    <name evidence="2" type="primary">LOC115221992</name>
</gene>
<keyword evidence="1" id="KW-1185">Reference proteome</keyword>
<evidence type="ECO:0000313" key="1">
    <source>
        <dbReference type="Proteomes" id="UP000515154"/>
    </source>
</evidence>
<dbReference type="AlphaFoldDB" id="A0A6P7TAJ0"/>
<name>A0A6P7TAJ0_9MOLL</name>
<dbReference type="RefSeq" id="XP_029647959.1">
    <property type="nucleotide sequence ID" value="XM_029792099.1"/>
</dbReference>
<dbReference type="Proteomes" id="UP000515154">
    <property type="component" value="Linkage group LG19"/>
</dbReference>
<sequence>MLRTNLNEIHAVEYEYHLHLFQRLSYHPLLYNPISQRKPNSISHSVYIIRKLSVPVIQTLSNILSSVTAERRYLLQRSSLHTCEFQIQPKKEGEEFSLNLCLTKI</sequence>
<organism evidence="1 2">
    <name type="scientific">Octopus sinensis</name>
    <name type="common">East Asian common octopus</name>
    <dbReference type="NCBI Taxonomy" id="2607531"/>
    <lineage>
        <taxon>Eukaryota</taxon>
        <taxon>Metazoa</taxon>
        <taxon>Spiralia</taxon>
        <taxon>Lophotrochozoa</taxon>
        <taxon>Mollusca</taxon>
        <taxon>Cephalopoda</taxon>
        <taxon>Coleoidea</taxon>
        <taxon>Octopodiformes</taxon>
        <taxon>Octopoda</taxon>
        <taxon>Incirrata</taxon>
        <taxon>Octopodidae</taxon>
        <taxon>Octopus</taxon>
    </lineage>
</organism>